<feature type="coiled-coil region" evidence="9">
    <location>
        <begin position="675"/>
        <end position="702"/>
    </location>
</feature>
<evidence type="ECO:0000313" key="12">
    <source>
        <dbReference type="Proteomes" id="UP000625711"/>
    </source>
</evidence>
<evidence type="ECO:0000313" key="11">
    <source>
        <dbReference type="EMBL" id="KAF7286507.1"/>
    </source>
</evidence>
<dbReference type="GO" id="GO:0005929">
    <property type="term" value="C:cilium"/>
    <property type="evidence" value="ECO:0007669"/>
    <property type="project" value="UniProtKB-SubCell"/>
</dbReference>
<proteinExistence type="predicted"/>
<dbReference type="PANTHER" id="PTHR14885:SF3">
    <property type="entry name" value="CILIA- AND FLAGELLA-ASSOCIATED PROTEIN 44"/>
    <property type="match status" value="1"/>
</dbReference>
<dbReference type="AlphaFoldDB" id="A0A834IWF6"/>
<comment type="caution">
    <text evidence="11">The sequence shown here is derived from an EMBL/GenBank/DDBJ whole genome shotgun (WGS) entry which is preliminary data.</text>
</comment>
<evidence type="ECO:0000256" key="5">
    <source>
        <dbReference type="ARBA" id="ARBA00022737"/>
    </source>
</evidence>
<accession>A0A834IWF6</accession>
<feature type="coiled-coil region" evidence="9">
    <location>
        <begin position="417"/>
        <end position="466"/>
    </location>
</feature>
<gene>
    <name evidence="11" type="ORF">GWI33_004914</name>
</gene>
<evidence type="ECO:0000256" key="8">
    <source>
        <dbReference type="ARBA" id="ARBA00023273"/>
    </source>
</evidence>
<evidence type="ECO:0000256" key="7">
    <source>
        <dbReference type="ARBA" id="ARBA00023212"/>
    </source>
</evidence>
<feature type="region of interest" description="Disordered" evidence="10">
    <location>
        <begin position="349"/>
        <end position="373"/>
    </location>
</feature>
<dbReference type="OrthoDB" id="1935234at2759"/>
<evidence type="ECO:0000256" key="3">
    <source>
        <dbReference type="ARBA" id="ARBA00022490"/>
    </source>
</evidence>
<evidence type="ECO:0000256" key="1">
    <source>
        <dbReference type="ARBA" id="ARBA00004138"/>
    </source>
</evidence>
<keyword evidence="3" id="KW-0963">Cytoplasm</keyword>
<dbReference type="PANTHER" id="PTHR14885">
    <property type="entry name" value="CILIA- AND FLAGELLA-ASSOCIATED PROTEIN 43-RELATED"/>
    <property type="match status" value="1"/>
</dbReference>
<comment type="subcellular location">
    <subcellularLocation>
        <location evidence="1">Cell projection</location>
        <location evidence="1">Cilium</location>
    </subcellularLocation>
    <subcellularLocation>
        <location evidence="2">Cytoplasm</location>
        <location evidence="2">Cytoskeleton</location>
    </subcellularLocation>
</comment>
<keyword evidence="8" id="KW-0966">Cell projection</keyword>
<dbReference type="EMBL" id="JAACXV010000024">
    <property type="protein sequence ID" value="KAF7286507.1"/>
    <property type="molecule type" value="Genomic_DNA"/>
</dbReference>
<protein>
    <submittedName>
        <fullName evidence="11">Uncharacterized protein</fullName>
    </submittedName>
</protein>
<reference evidence="11" key="1">
    <citation type="submission" date="2020-08" db="EMBL/GenBank/DDBJ databases">
        <title>Genome sequencing and assembly of the red palm weevil Rhynchophorus ferrugineus.</title>
        <authorList>
            <person name="Dias G.B."/>
            <person name="Bergman C.M."/>
            <person name="Manee M."/>
        </authorList>
    </citation>
    <scope>NUCLEOTIDE SEQUENCE</scope>
    <source>
        <strain evidence="11">AA-2017</strain>
        <tissue evidence="11">Whole larva</tissue>
    </source>
</reference>
<evidence type="ECO:0000256" key="9">
    <source>
        <dbReference type="SAM" id="Coils"/>
    </source>
</evidence>
<evidence type="ECO:0000256" key="10">
    <source>
        <dbReference type="SAM" id="MobiDB-lite"/>
    </source>
</evidence>
<feature type="coiled-coil region" evidence="9">
    <location>
        <begin position="269"/>
        <end position="324"/>
    </location>
</feature>
<keyword evidence="12" id="KW-1185">Reference proteome</keyword>
<keyword evidence="7" id="KW-0206">Cytoskeleton</keyword>
<keyword evidence="4" id="KW-0853">WD repeat</keyword>
<evidence type="ECO:0000256" key="4">
    <source>
        <dbReference type="ARBA" id="ARBA00022574"/>
    </source>
</evidence>
<keyword evidence="5" id="KW-0677">Repeat</keyword>
<name>A0A834IWF6_RHYFE</name>
<organism evidence="11 12">
    <name type="scientific">Rhynchophorus ferrugineus</name>
    <name type="common">Red palm weevil</name>
    <name type="synonym">Curculio ferrugineus</name>
    <dbReference type="NCBI Taxonomy" id="354439"/>
    <lineage>
        <taxon>Eukaryota</taxon>
        <taxon>Metazoa</taxon>
        <taxon>Ecdysozoa</taxon>
        <taxon>Arthropoda</taxon>
        <taxon>Hexapoda</taxon>
        <taxon>Insecta</taxon>
        <taxon>Pterygota</taxon>
        <taxon>Neoptera</taxon>
        <taxon>Endopterygota</taxon>
        <taxon>Coleoptera</taxon>
        <taxon>Polyphaga</taxon>
        <taxon>Cucujiformia</taxon>
        <taxon>Curculionidae</taxon>
        <taxon>Dryophthorinae</taxon>
        <taxon>Rhynchophorus</taxon>
    </lineage>
</organism>
<evidence type="ECO:0000256" key="2">
    <source>
        <dbReference type="ARBA" id="ARBA00004245"/>
    </source>
</evidence>
<dbReference type="Proteomes" id="UP000625711">
    <property type="component" value="Unassembled WGS sequence"/>
</dbReference>
<dbReference type="GO" id="GO:0005856">
    <property type="term" value="C:cytoskeleton"/>
    <property type="evidence" value="ECO:0007669"/>
    <property type="project" value="UniProtKB-SubCell"/>
</dbReference>
<evidence type="ECO:0000256" key="6">
    <source>
        <dbReference type="ARBA" id="ARBA00023054"/>
    </source>
</evidence>
<keyword evidence="6 9" id="KW-0175">Coiled coil</keyword>
<sequence length="959" mass="112444">MNKKPIHGKNHPDDEKFLAEAKQSFGDYKLKESLDYKVDVENRETTVKHYKKLLQTRGKQYNLRHNFIQEVFNIRDYKYILIEKLKKKQQELQAISEELPDDLRQLGPNIPDFDPDEYPEEKLQVKVVLPENEMEADDTDLQNKITMIPPSGDELEKQLLCSKKYPMFKNGHFMGCSYNDDIINSPDITFDQLCDFPEDSDTSIELCLRARRLNRQLFYQKLKILDMEEQINKFNNWIYEARKARLPILIRGNFIDIYIVCLNEELQILKNAEADEDNLSQIVNNKLKELHKMEDMIDGLKAEKEDSLKKLETYKAEEAKVQEKFKIAAENNKFYDFLKKVFKKKFRPPKIKGDDESSSSSSSSSEESDYGDDAGSIDSRDFGFIKQDINVCPKGCEPALFNLTVELRTKRHEIEQNEREETRIMELAKKNIEIQNRKLGKLQSEYRECEKNLVEFRREKQKKLNTVRCTVVLHLDQIYGFNPESSDISDFLVFSRSKLSDLYKRVGLLQSEALDEQSKHDTYLTHLLRMKKDIIYMQRKAKMLKKEIVSLLKIKFGKVVDINELEMAMIQRSFQKNFVNELEEVLLKKMVYDLRIKMTDVRSLYISQLEHWQKKIVNGQIQLAKKIKDNTKRLELLAVISKEKKELARFIDTQQRRKEKIENTEVVHIKFLEDLKKLEDIVFEQNQTLQELREEIALLKSKGMAQEVLKRKAKSSESKATTVDPELKISREETMQQWIEYDEYVSDQEEYEEKEPIKTDITIPGYYSKETEDIVTDLVGNLLEDVDTELDRKSTEAMVHNILSGILKCTSVQEIIQEIIDNIPIEPTEDQRKSVEEIAEQLFDSQERPESSESMINCVNEILAETLSEIFCKDPHYLITTLVEKLLDTLPVEVMSNENVMNQIALKVKESTKDLELDKDELKKSIEKIQSAERTDILNIINEILERVYGIGIDFLYII</sequence>